<dbReference type="InterPro" id="IPR050261">
    <property type="entry name" value="FrsA_esterase"/>
</dbReference>
<protein>
    <recommendedName>
        <fullName evidence="3">Peptidase S9 prolyl oligopeptidase catalytic domain-containing protein</fullName>
    </recommendedName>
</protein>
<dbReference type="RefSeq" id="XP_040692549.1">
    <property type="nucleotide sequence ID" value="XM_040827813.1"/>
</dbReference>
<proteinExistence type="predicted"/>
<dbReference type="Proteomes" id="UP000184383">
    <property type="component" value="Unassembled WGS sequence"/>
</dbReference>
<evidence type="ECO:0000313" key="1">
    <source>
        <dbReference type="EMBL" id="OJJ38873.1"/>
    </source>
</evidence>
<dbReference type="AlphaFoldDB" id="A0A1L9RVF9"/>
<evidence type="ECO:0008006" key="3">
    <source>
        <dbReference type="Google" id="ProtNLM"/>
    </source>
</evidence>
<dbReference type="PANTHER" id="PTHR22946:SF12">
    <property type="entry name" value="CONIDIAL PIGMENT BIOSYNTHESIS PROTEIN AYG1 (AFU_ORTHOLOGUE AFUA_2G17550)"/>
    <property type="match status" value="1"/>
</dbReference>
<dbReference type="EMBL" id="KV878210">
    <property type="protein sequence ID" value="OJJ38873.1"/>
    <property type="molecule type" value="Genomic_DNA"/>
</dbReference>
<sequence>LVDILGTGDSPADGRDPQSADQMWTSVLDWMRGQAQLDEQRVVAWGISTGPYYAARIASTHGGRITGSVAQGAATHFFLSREWLGRIDWHEYPFKVTPYLAAKFRFSSVDELLEDGQDKFSLVTIGIADQSSCPLFLINGVEDGIFPIEDSIEMLNHGSSKEARFFPNASHMGGLQAITAITDWI</sequence>
<gene>
    <name evidence="1" type="ORF">ASPWEDRAFT_106471</name>
</gene>
<feature type="non-terminal residue" evidence="1">
    <location>
        <position position="1"/>
    </location>
</feature>
<keyword evidence="2" id="KW-1185">Reference proteome</keyword>
<dbReference type="GeneID" id="63743661"/>
<dbReference type="InterPro" id="IPR029058">
    <property type="entry name" value="AB_hydrolase_fold"/>
</dbReference>
<accession>A0A1L9RVF9</accession>
<organism evidence="1 2">
    <name type="scientific">Aspergillus wentii DTO 134E9</name>
    <dbReference type="NCBI Taxonomy" id="1073089"/>
    <lineage>
        <taxon>Eukaryota</taxon>
        <taxon>Fungi</taxon>
        <taxon>Dikarya</taxon>
        <taxon>Ascomycota</taxon>
        <taxon>Pezizomycotina</taxon>
        <taxon>Eurotiomycetes</taxon>
        <taxon>Eurotiomycetidae</taxon>
        <taxon>Eurotiales</taxon>
        <taxon>Aspergillaceae</taxon>
        <taxon>Aspergillus</taxon>
        <taxon>Aspergillus subgen. Cremei</taxon>
    </lineage>
</organism>
<dbReference type="PANTHER" id="PTHR22946">
    <property type="entry name" value="DIENELACTONE HYDROLASE DOMAIN-CONTAINING PROTEIN-RELATED"/>
    <property type="match status" value="1"/>
</dbReference>
<reference evidence="2" key="1">
    <citation type="journal article" date="2017" name="Genome Biol.">
        <title>Comparative genomics reveals high biological diversity and specific adaptations in the industrially and medically important fungal genus Aspergillus.</title>
        <authorList>
            <person name="de Vries R.P."/>
            <person name="Riley R."/>
            <person name="Wiebenga A."/>
            <person name="Aguilar-Osorio G."/>
            <person name="Amillis S."/>
            <person name="Uchima C.A."/>
            <person name="Anderluh G."/>
            <person name="Asadollahi M."/>
            <person name="Askin M."/>
            <person name="Barry K."/>
            <person name="Battaglia E."/>
            <person name="Bayram O."/>
            <person name="Benocci T."/>
            <person name="Braus-Stromeyer S.A."/>
            <person name="Caldana C."/>
            <person name="Canovas D."/>
            <person name="Cerqueira G.C."/>
            <person name="Chen F."/>
            <person name="Chen W."/>
            <person name="Choi C."/>
            <person name="Clum A."/>
            <person name="Dos Santos R.A."/>
            <person name="Damasio A.R."/>
            <person name="Diallinas G."/>
            <person name="Emri T."/>
            <person name="Fekete E."/>
            <person name="Flipphi M."/>
            <person name="Freyberg S."/>
            <person name="Gallo A."/>
            <person name="Gournas C."/>
            <person name="Habgood R."/>
            <person name="Hainaut M."/>
            <person name="Harispe M.L."/>
            <person name="Henrissat B."/>
            <person name="Hilden K.S."/>
            <person name="Hope R."/>
            <person name="Hossain A."/>
            <person name="Karabika E."/>
            <person name="Karaffa L."/>
            <person name="Karanyi Z."/>
            <person name="Krasevec N."/>
            <person name="Kuo A."/>
            <person name="Kusch H."/>
            <person name="LaButti K."/>
            <person name="Lagendijk E.L."/>
            <person name="Lapidus A."/>
            <person name="Levasseur A."/>
            <person name="Lindquist E."/>
            <person name="Lipzen A."/>
            <person name="Logrieco A.F."/>
            <person name="MacCabe A."/>
            <person name="Maekelae M.R."/>
            <person name="Malavazi I."/>
            <person name="Melin P."/>
            <person name="Meyer V."/>
            <person name="Mielnichuk N."/>
            <person name="Miskei M."/>
            <person name="Molnar A.P."/>
            <person name="Mule G."/>
            <person name="Ngan C.Y."/>
            <person name="Orejas M."/>
            <person name="Orosz E."/>
            <person name="Ouedraogo J.P."/>
            <person name="Overkamp K.M."/>
            <person name="Park H.-S."/>
            <person name="Perrone G."/>
            <person name="Piumi F."/>
            <person name="Punt P.J."/>
            <person name="Ram A.F."/>
            <person name="Ramon A."/>
            <person name="Rauscher S."/>
            <person name="Record E."/>
            <person name="Riano-Pachon D.M."/>
            <person name="Robert V."/>
            <person name="Roehrig J."/>
            <person name="Ruller R."/>
            <person name="Salamov A."/>
            <person name="Salih N.S."/>
            <person name="Samson R.A."/>
            <person name="Sandor E."/>
            <person name="Sanguinetti M."/>
            <person name="Schuetze T."/>
            <person name="Sepcic K."/>
            <person name="Shelest E."/>
            <person name="Sherlock G."/>
            <person name="Sophianopoulou V."/>
            <person name="Squina F.M."/>
            <person name="Sun H."/>
            <person name="Susca A."/>
            <person name="Todd R.B."/>
            <person name="Tsang A."/>
            <person name="Unkles S.E."/>
            <person name="van de Wiele N."/>
            <person name="van Rossen-Uffink D."/>
            <person name="Oliveira J.V."/>
            <person name="Vesth T.C."/>
            <person name="Visser J."/>
            <person name="Yu J.-H."/>
            <person name="Zhou M."/>
            <person name="Andersen M.R."/>
            <person name="Archer D.B."/>
            <person name="Baker S.E."/>
            <person name="Benoit I."/>
            <person name="Brakhage A.A."/>
            <person name="Braus G.H."/>
            <person name="Fischer R."/>
            <person name="Frisvad J.C."/>
            <person name="Goldman G.H."/>
            <person name="Houbraken J."/>
            <person name="Oakley B."/>
            <person name="Pocsi I."/>
            <person name="Scazzocchio C."/>
            <person name="Seiboth B."/>
            <person name="vanKuyk P.A."/>
            <person name="Wortman J."/>
            <person name="Dyer P.S."/>
            <person name="Grigoriev I.V."/>
        </authorList>
    </citation>
    <scope>NUCLEOTIDE SEQUENCE [LARGE SCALE GENOMIC DNA]</scope>
    <source>
        <strain evidence="2">DTO 134E9</strain>
    </source>
</reference>
<dbReference type="VEuPathDB" id="FungiDB:ASPWEDRAFT_106471"/>
<dbReference type="OrthoDB" id="5409895at2759"/>
<name>A0A1L9RVF9_ASPWE</name>
<dbReference type="Gene3D" id="3.40.50.1820">
    <property type="entry name" value="alpha/beta hydrolase"/>
    <property type="match status" value="1"/>
</dbReference>
<evidence type="ECO:0000313" key="2">
    <source>
        <dbReference type="Proteomes" id="UP000184383"/>
    </source>
</evidence>
<dbReference type="SUPFAM" id="SSF53474">
    <property type="entry name" value="alpha/beta-Hydrolases"/>
    <property type="match status" value="1"/>
</dbReference>
<dbReference type="STRING" id="1073089.A0A1L9RVF9"/>